<name>A0A9P6AX97_9AGAM</name>
<keyword evidence="2" id="KW-1185">Reference proteome</keyword>
<protein>
    <submittedName>
        <fullName evidence="1">Uncharacterized protein</fullName>
    </submittedName>
</protein>
<evidence type="ECO:0000313" key="2">
    <source>
        <dbReference type="Proteomes" id="UP000886523"/>
    </source>
</evidence>
<evidence type="ECO:0000313" key="1">
    <source>
        <dbReference type="EMBL" id="KAF9513688.1"/>
    </source>
</evidence>
<dbReference type="AlphaFoldDB" id="A0A9P6AX97"/>
<dbReference type="Proteomes" id="UP000886523">
    <property type="component" value="Unassembled WGS sequence"/>
</dbReference>
<organism evidence="1 2">
    <name type="scientific">Hydnum rufescens UP504</name>
    <dbReference type="NCBI Taxonomy" id="1448309"/>
    <lineage>
        <taxon>Eukaryota</taxon>
        <taxon>Fungi</taxon>
        <taxon>Dikarya</taxon>
        <taxon>Basidiomycota</taxon>
        <taxon>Agaricomycotina</taxon>
        <taxon>Agaricomycetes</taxon>
        <taxon>Cantharellales</taxon>
        <taxon>Hydnaceae</taxon>
        <taxon>Hydnum</taxon>
    </lineage>
</organism>
<gene>
    <name evidence="1" type="ORF">BS47DRAFT_945116</name>
</gene>
<accession>A0A9P6AX97</accession>
<dbReference type="EMBL" id="MU128969">
    <property type="protein sequence ID" value="KAF9513688.1"/>
    <property type="molecule type" value="Genomic_DNA"/>
</dbReference>
<proteinExistence type="predicted"/>
<reference evidence="1" key="1">
    <citation type="journal article" date="2020" name="Nat. Commun.">
        <title>Large-scale genome sequencing of mycorrhizal fungi provides insights into the early evolution of symbiotic traits.</title>
        <authorList>
            <person name="Miyauchi S."/>
            <person name="Kiss E."/>
            <person name="Kuo A."/>
            <person name="Drula E."/>
            <person name="Kohler A."/>
            <person name="Sanchez-Garcia M."/>
            <person name="Morin E."/>
            <person name="Andreopoulos B."/>
            <person name="Barry K.W."/>
            <person name="Bonito G."/>
            <person name="Buee M."/>
            <person name="Carver A."/>
            <person name="Chen C."/>
            <person name="Cichocki N."/>
            <person name="Clum A."/>
            <person name="Culley D."/>
            <person name="Crous P.W."/>
            <person name="Fauchery L."/>
            <person name="Girlanda M."/>
            <person name="Hayes R.D."/>
            <person name="Keri Z."/>
            <person name="LaButti K."/>
            <person name="Lipzen A."/>
            <person name="Lombard V."/>
            <person name="Magnuson J."/>
            <person name="Maillard F."/>
            <person name="Murat C."/>
            <person name="Nolan M."/>
            <person name="Ohm R.A."/>
            <person name="Pangilinan J."/>
            <person name="Pereira M.F."/>
            <person name="Perotto S."/>
            <person name="Peter M."/>
            <person name="Pfister S."/>
            <person name="Riley R."/>
            <person name="Sitrit Y."/>
            <person name="Stielow J.B."/>
            <person name="Szollosi G."/>
            <person name="Zifcakova L."/>
            <person name="Stursova M."/>
            <person name="Spatafora J.W."/>
            <person name="Tedersoo L."/>
            <person name="Vaario L.M."/>
            <person name="Yamada A."/>
            <person name="Yan M."/>
            <person name="Wang P."/>
            <person name="Xu J."/>
            <person name="Bruns T."/>
            <person name="Baldrian P."/>
            <person name="Vilgalys R."/>
            <person name="Dunand C."/>
            <person name="Henrissat B."/>
            <person name="Grigoriev I.V."/>
            <person name="Hibbett D."/>
            <person name="Nagy L.G."/>
            <person name="Martin F.M."/>
        </authorList>
    </citation>
    <scope>NUCLEOTIDE SEQUENCE</scope>
    <source>
        <strain evidence="1">UP504</strain>
    </source>
</reference>
<comment type="caution">
    <text evidence="1">The sequence shown here is derived from an EMBL/GenBank/DDBJ whole genome shotgun (WGS) entry which is preliminary data.</text>
</comment>
<sequence length="72" mass="7942">MSAVQTASTLVFGIPLPHALTLLQCHRHCRPNPMLRPALKSHGIWSLGSKRCSAAIRAYLLVEQNTLHMAEP</sequence>